<feature type="region of interest" description="Disordered" evidence="1">
    <location>
        <begin position="316"/>
        <end position="338"/>
    </location>
</feature>
<reference evidence="4" key="3">
    <citation type="submission" date="2022-04" db="UniProtKB">
        <authorList>
            <consortium name="WormBaseParasite"/>
        </authorList>
    </citation>
    <scope>IDENTIFICATION</scope>
</reference>
<dbReference type="WBParaSite" id="Bm4502.1">
    <property type="protein sequence ID" value="Bm4502.1"/>
    <property type="gene ID" value="WBGene00224763"/>
</dbReference>
<dbReference type="Proteomes" id="UP000006672">
    <property type="component" value="Unassembled WGS sequence"/>
</dbReference>
<protein>
    <submittedName>
        <fullName evidence="2 4">Uncharacterized protein</fullName>
    </submittedName>
</protein>
<evidence type="ECO:0000256" key="1">
    <source>
        <dbReference type="SAM" id="MobiDB-lite"/>
    </source>
</evidence>
<accession>A0A4E9FN29</accession>
<evidence type="ECO:0000313" key="2">
    <source>
        <dbReference type="EMBL" id="VIO98167.1"/>
    </source>
</evidence>
<keyword evidence="3" id="KW-1185">Reference proteome</keyword>
<sequence length="455" mass="49352">MLGKLVNKFKKHSLQEEITSNTASLGSAPNNVNLGINRTTATVPTGVIVPLLQQPSRRSARISALYEDNTALVMIDSGTESDDDELEQLDSNLNRAPSTDIMGSSPPNLTSSPPLASEFETDSWDSTGCESGIVLHDRSSEISEASQDNILDELIRGTNCITSTATTMSLMNAGKINEDIVSTNGSNNADSGKAETGAFRPVTRRRYTQNESNQESGTMSDKNIALDLMFNDHHQSQSQQQVVTHGIIGEKRRYESIATKFRFGRETTKSPSSPIAMRLRSYNSSGNGDNSRETLVAARRQPVKVIIHNPGVRRSSLASTAANYHHHQQSNKTDSANELDALPAHPLKRGRMISSGRPSLDFEKMRERLVVSNVCGIGSQEFVDSAMGNSDKDIEKRKQDWALTTFTSGGRRCPQHQQVRCQQTDCTFRPVDCDGTQTGGGGGGGGSNSSSNGDQ</sequence>
<dbReference type="OrthoDB" id="5822594at2759"/>
<dbReference type="CTD" id="6105486"/>
<evidence type="ECO:0000313" key="3">
    <source>
        <dbReference type="Proteomes" id="UP000006672"/>
    </source>
</evidence>
<organism evidence="2">
    <name type="scientific">Brugia malayi</name>
    <name type="common">Filarial nematode worm</name>
    <dbReference type="NCBI Taxonomy" id="6279"/>
    <lineage>
        <taxon>Eukaryota</taxon>
        <taxon>Metazoa</taxon>
        <taxon>Ecdysozoa</taxon>
        <taxon>Nematoda</taxon>
        <taxon>Chromadorea</taxon>
        <taxon>Rhabditida</taxon>
        <taxon>Spirurina</taxon>
        <taxon>Spiruromorpha</taxon>
        <taxon>Filarioidea</taxon>
        <taxon>Onchocercidae</taxon>
        <taxon>Brugia</taxon>
    </lineage>
</organism>
<feature type="region of interest" description="Disordered" evidence="1">
    <location>
        <begin position="432"/>
        <end position="455"/>
    </location>
</feature>
<reference evidence="2" key="2">
    <citation type="submission" date="2019-04" db="EMBL/GenBank/DDBJ databases">
        <authorList>
            <person name="Howe K."/>
            <person name="Paulini M."/>
            <person name="Williams G."/>
        </authorList>
    </citation>
    <scope>NUCLEOTIDE SEQUENCE [LARGE SCALE GENOMIC DNA]</scope>
    <source>
        <strain evidence="2">FR3</strain>
    </source>
</reference>
<dbReference type="RefSeq" id="XP_001902071.2">
    <property type="nucleotide sequence ID" value="XM_001902036.2"/>
</dbReference>
<dbReference type="KEGG" id="bmy:BM_BM4502"/>
<accession>A0A8L7T6E8</accession>
<dbReference type="EMBL" id="CAAKNF010000195">
    <property type="protein sequence ID" value="VIO98167.1"/>
    <property type="molecule type" value="Genomic_DNA"/>
</dbReference>
<evidence type="ECO:0000313" key="4">
    <source>
        <dbReference type="WBParaSite" id="Bm4502.1"/>
    </source>
</evidence>
<name>A0A4E9FN29_BRUMA</name>
<feature type="compositionally biased region" description="Low complexity" evidence="1">
    <location>
        <begin position="104"/>
        <end position="117"/>
    </location>
</feature>
<feature type="region of interest" description="Disordered" evidence="1">
    <location>
        <begin position="96"/>
        <end position="130"/>
    </location>
</feature>
<reference evidence="3" key="1">
    <citation type="journal article" date="2007" name="Science">
        <title>Draft genome of the filarial nematode parasite Brugia malayi.</title>
        <authorList>
            <person name="Ghedin E."/>
            <person name="Wang S."/>
            <person name="Spiro D."/>
            <person name="Caler E."/>
            <person name="Zhao Q."/>
            <person name="Crabtree J."/>
            <person name="Allen J.E."/>
            <person name="Delcher A.L."/>
            <person name="Guiliano D.B."/>
            <person name="Miranda-Saavedra D."/>
            <person name="Angiuoli S.V."/>
            <person name="Creasy T."/>
            <person name="Amedeo P."/>
            <person name="Haas B."/>
            <person name="El-Sayed N.M."/>
            <person name="Wortman J.R."/>
            <person name="Feldblyum T."/>
            <person name="Tallon L."/>
            <person name="Schatz M."/>
            <person name="Shumway M."/>
            <person name="Koo H."/>
            <person name="Salzberg S.L."/>
            <person name="Schobel S."/>
            <person name="Pertea M."/>
            <person name="Pop M."/>
            <person name="White O."/>
            <person name="Barton G.J."/>
            <person name="Carlow C.K."/>
            <person name="Crawford M.J."/>
            <person name="Daub J."/>
            <person name="Dimmic M.W."/>
            <person name="Estes C.F."/>
            <person name="Foster J.M."/>
            <person name="Ganatra M."/>
            <person name="Gregory W.F."/>
            <person name="Johnson N.M."/>
            <person name="Jin J."/>
            <person name="Komuniecki R."/>
            <person name="Korf I."/>
            <person name="Kumar S."/>
            <person name="Laney S."/>
            <person name="Li B.W."/>
            <person name="Li W."/>
            <person name="Lindblom T.H."/>
            <person name="Lustigman S."/>
            <person name="Ma D."/>
            <person name="Maina C.V."/>
            <person name="Martin D.M."/>
            <person name="McCarter J.P."/>
            <person name="McReynolds L."/>
            <person name="Mitreva M."/>
            <person name="Nutman T.B."/>
            <person name="Parkinson J."/>
            <person name="Peregrin-Alvarez J.M."/>
            <person name="Poole C."/>
            <person name="Ren Q."/>
            <person name="Saunders L."/>
            <person name="Sluder A.E."/>
            <person name="Smith K."/>
            <person name="Stanke M."/>
            <person name="Unnasch T.R."/>
            <person name="Ware J."/>
            <person name="Wei A.D."/>
            <person name="Weil G."/>
            <person name="Williams D.J."/>
            <person name="Zhang Y."/>
            <person name="Williams S.A."/>
            <person name="Fraser-Liggett C."/>
            <person name="Slatko B."/>
            <person name="Blaxter M.L."/>
            <person name="Scott A.L."/>
        </authorList>
    </citation>
    <scope>NUCLEOTIDE SEQUENCE</scope>
    <source>
        <strain evidence="3">FR3</strain>
    </source>
</reference>
<feature type="region of interest" description="Disordered" evidence="1">
    <location>
        <begin position="265"/>
        <end position="291"/>
    </location>
</feature>
<dbReference type="GeneID" id="6105486"/>
<proteinExistence type="predicted"/>
<feature type="compositionally biased region" description="Gly residues" evidence="1">
    <location>
        <begin position="437"/>
        <end position="447"/>
    </location>
</feature>
<gene>
    <name evidence="2" type="primary">Bm4502</name>
    <name evidence="2" type="ORF">BM_BM4502</name>
</gene>
<dbReference type="AlphaFoldDB" id="A0A4E9FN29"/>